<keyword evidence="3" id="KW-1185">Reference proteome</keyword>
<dbReference type="OrthoDB" id="1980949at2"/>
<proteinExistence type="predicted"/>
<evidence type="ECO:0000259" key="1">
    <source>
        <dbReference type="Pfam" id="PF04754"/>
    </source>
</evidence>
<organism evidence="2 3">
    <name type="scientific">Clostridium tarantellae</name>
    <dbReference type="NCBI Taxonomy" id="39493"/>
    <lineage>
        <taxon>Bacteria</taxon>
        <taxon>Bacillati</taxon>
        <taxon>Bacillota</taxon>
        <taxon>Clostridia</taxon>
        <taxon>Eubacteriales</taxon>
        <taxon>Clostridiaceae</taxon>
        <taxon>Clostridium</taxon>
    </lineage>
</organism>
<comment type="caution">
    <text evidence="2">The sequence shown here is derived from an EMBL/GenBank/DDBJ whole genome shotgun (WGS) entry which is preliminary data.</text>
</comment>
<dbReference type="GO" id="GO:0006310">
    <property type="term" value="P:DNA recombination"/>
    <property type="evidence" value="ECO:0007669"/>
    <property type="project" value="TreeGrafter"/>
</dbReference>
<dbReference type="AlphaFoldDB" id="A0A6I1MJW3"/>
<dbReference type="GO" id="GO:1990238">
    <property type="term" value="F:double-stranded DNA endonuclease activity"/>
    <property type="evidence" value="ECO:0007669"/>
    <property type="project" value="TreeGrafter"/>
</dbReference>
<reference evidence="2 3" key="1">
    <citation type="submission" date="2019-10" db="EMBL/GenBank/DDBJ databases">
        <title>The Genome Sequence of Clostridium tarantellae Isolated from Fish Brain.</title>
        <authorList>
            <person name="Bano L."/>
            <person name="Kiel M."/>
            <person name="Sales G."/>
            <person name="Doxey A.C."/>
            <person name="Mansfield M.J."/>
            <person name="Schiavone M."/>
            <person name="Rossetto O."/>
            <person name="Pirazzini M."/>
            <person name="Dobrindt U."/>
            <person name="Montecucco C."/>
        </authorList>
    </citation>
    <scope>NUCLEOTIDE SEQUENCE [LARGE SCALE GENOMIC DNA]</scope>
    <source>
        <strain evidence="2 3">DSM 3997</strain>
    </source>
</reference>
<dbReference type="InterPro" id="IPR051699">
    <property type="entry name" value="Rpn/YhgA-like_nuclease"/>
</dbReference>
<dbReference type="EMBL" id="WHJC01000050">
    <property type="protein sequence ID" value="MPQ43234.1"/>
    <property type="molecule type" value="Genomic_DNA"/>
</dbReference>
<accession>A0A6I1MJW3</accession>
<evidence type="ECO:0000313" key="3">
    <source>
        <dbReference type="Proteomes" id="UP000430345"/>
    </source>
</evidence>
<sequence length="309" mass="36471">MSFKKHVNNIHDKSYKDLYSNKEVFLDLVKVMLKLPWSKNLQAKDLILINKSYISSDYESQESDIVYAANINGNDIIFYVLLEFQSTIDYRMPLRLLFYICEILREYYKNKNPKFYDKNFKVPAVIPIVLYNGKYPWTVPRNFKNIVFNKELFGENLINFKYDLIDINHNYSKEELLNCKTMTSAIFLLEQKIDPYEYLQRIKSIALFFNTLNPKDIQILKHWIKNSIEDNLAKKAINILDCNKEDVDNMIANNAFILTEMKQRAKEEGVEQGVTMVVKKMIKKGKSNEEIIKLTDLPETIVEKIRKSL</sequence>
<dbReference type="Proteomes" id="UP000430345">
    <property type="component" value="Unassembled WGS sequence"/>
</dbReference>
<feature type="domain" description="Transposase (putative) YhgA-like" evidence="1">
    <location>
        <begin position="10"/>
        <end position="212"/>
    </location>
</feature>
<gene>
    <name evidence="2" type="ORF">GBZ86_05585</name>
</gene>
<dbReference type="RefSeq" id="WP_152888573.1">
    <property type="nucleotide sequence ID" value="NZ_WHJC01000050.1"/>
</dbReference>
<evidence type="ECO:0000313" key="2">
    <source>
        <dbReference type="EMBL" id="MPQ43234.1"/>
    </source>
</evidence>
<protein>
    <submittedName>
        <fullName evidence="2">Transposase</fullName>
    </submittedName>
</protein>
<dbReference type="PANTHER" id="PTHR34611:SF2">
    <property type="entry name" value="INACTIVE RECOMBINATION-PROMOTING NUCLEASE-LIKE PROTEIN RPNE-RELATED"/>
    <property type="match status" value="1"/>
</dbReference>
<dbReference type="InterPro" id="IPR006842">
    <property type="entry name" value="Transposase_31"/>
</dbReference>
<dbReference type="Pfam" id="PF04754">
    <property type="entry name" value="Transposase_31"/>
    <property type="match status" value="1"/>
</dbReference>
<dbReference type="PANTHER" id="PTHR34611">
    <property type="match status" value="1"/>
</dbReference>
<name>A0A6I1MJW3_9CLOT</name>